<feature type="compositionally biased region" description="Pro residues" evidence="1">
    <location>
        <begin position="80"/>
        <end position="114"/>
    </location>
</feature>
<dbReference type="Proteomes" id="UP001254848">
    <property type="component" value="Unassembled WGS sequence"/>
</dbReference>
<dbReference type="PANTHER" id="PTHR31157">
    <property type="entry name" value="SCP DOMAIN-CONTAINING PROTEIN"/>
    <property type="match status" value="1"/>
</dbReference>
<evidence type="ECO:0000313" key="4">
    <source>
        <dbReference type="EMBL" id="MDT8903694.1"/>
    </source>
</evidence>
<gene>
    <name evidence="4" type="ORF">Q4T40_20900</name>
</gene>
<accession>A0ABU3P3S1</accession>
<feature type="domain" description="SCP" evidence="3">
    <location>
        <begin position="122"/>
        <end position="246"/>
    </location>
</feature>
<name>A0ABU3P3S1_9FIRM</name>
<sequence>MGKKRWTRLLMTGFVAFSLVGTSLGGAFATAAQAATPAEAAQEPGGDSKAIVGGIVALGLITMLAKGGDSSGGTSAPGKSPAPVPAPAPTTKPAPQPTPKPIPKPAPIPAPSPAPNSSGVAADEQKALALLNADRAKNGLSPVRANTRLAALAGDYAQDMINRNYFAHNNPEGQSPFDRMRARGISFGYAGENLAINTSVAAAEQAFMNSPGHRANILNPHYTQVGIGVRYSRSGSVYVVQEFTDG</sequence>
<dbReference type="PANTHER" id="PTHR31157:SF1">
    <property type="entry name" value="SCP DOMAIN-CONTAINING PROTEIN"/>
    <property type="match status" value="1"/>
</dbReference>
<feature type="region of interest" description="Disordered" evidence="1">
    <location>
        <begin position="68"/>
        <end position="122"/>
    </location>
</feature>
<comment type="caution">
    <text evidence="4">The sequence shown here is derived from an EMBL/GenBank/DDBJ whole genome shotgun (WGS) entry which is preliminary data.</text>
</comment>
<dbReference type="InterPro" id="IPR035940">
    <property type="entry name" value="CAP_sf"/>
</dbReference>
<keyword evidence="2" id="KW-0732">Signal</keyword>
<dbReference type="EMBL" id="JAUOZS010000001">
    <property type="protein sequence ID" value="MDT8903694.1"/>
    <property type="molecule type" value="Genomic_DNA"/>
</dbReference>
<dbReference type="CDD" id="cd05379">
    <property type="entry name" value="CAP_bacterial"/>
    <property type="match status" value="1"/>
</dbReference>
<keyword evidence="5" id="KW-1185">Reference proteome</keyword>
<evidence type="ECO:0000256" key="1">
    <source>
        <dbReference type="SAM" id="MobiDB-lite"/>
    </source>
</evidence>
<dbReference type="SMART" id="SM00198">
    <property type="entry name" value="SCP"/>
    <property type="match status" value="1"/>
</dbReference>
<dbReference type="Gene3D" id="3.40.33.10">
    <property type="entry name" value="CAP"/>
    <property type="match status" value="1"/>
</dbReference>
<evidence type="ECO:0000259" key="3">
    <source>
        <dbReference type="SMART" id="SM00198"/>
    </source>
</evidence>
<dbReference type="InterPro" id="IPR014044">
    <property type="entry name" value="CAP_dom"/>
</dbReference>
<dbReference type="Pfam" id="PF00188">
    <property type="entry name" value="CAP"/>
    <property type="match status" value="1"/>
</dbReference>
<evidence type="ECO:0000313" key="5">
    <source>
        <dbReference type="Proteomes" id="UP001254848"/>
    </source>
</evidence>
<reference evidence="4 5" key="1">
    <citation type="submission" date="2023-07" db="EMBL/GenBank/DDBJ databases">
        <title>The novel representative of Negativicutes class, Anaeroselena agilis gen. nov. sp. nov.</title>
        <authorList>
            <person name="Prokofeva M.I."/>
            <person name="Elcheninov A.G."/>
            <person name="Klyukina A."/>
            <person name="Kublanov I.V."/>
            <person name="Frolov E.N."/>
            <person name="Podosokorskaya O.A."/>
        </authorList>
    </citation>
    <scope>NUCLEOTIDE SEQUENCE [LARGE SCALE GENOMIC DNA]</scope>
    <source>
        <strain evidence="4 5">4137-cl</strain>
    </source>
</reference>
<feature type="chain" id="PRO_5047533820" evidence="2">
    <location>
        <begin position="35"/>
        <end position="246"/>
    </location>
</feature>
<proteinExistence type="predicted"/>
<feature type="signal peptide" evidence="2">
    <location>
        <begin position="1"/>
        <end position="34"/>
    </location>
</feature>
<evidence type="ECO:0000256" key="2">
    <source>
        <dbReference type="SAM" id="SignalP"/>
    </source>
</evidence>
<dbReference type="RefSeq" id="WP_413782142.1">
    <property type="nucleotide sequence ID" value="NZ_JAUOZS010000001.1"/>
</dbReference>
<organism evidence="4 5">
    <name type="scientific">Anaeroselena agilis</name>
    <dbReference type="NCBI Taxonomy" id="3063788"/>
    <lineage>
        <taxon>Bacteria</taxon>
        <taxon>Bacillati</taxon>
        <taxon>Bacillota</taxon>
        <taxon>Negativicutes</taxon>
        <taxon>Acetonemataceae</taxon>
        <taxon>Anaeroselena</taxon>
    </lineage>
</organism>
<protein>
    <submittedName>
        <fullName evidence="4">CAP domain-containing protein</fullName>
    </submittedName>
</protein>
<dbReference type="SUPFAM" id="SSF55797">
    <property type="entry name" value="PR-1-like"/>
    <property type="match status" value="1"/>
</dbReference>